<sequence>MRATRKAGTAVDPFAGRAAAGAIARSGMRGTLRCRDGRAMRAEAPFAQRRHGIARGIAAWRAFYRARGARPGNRRRWAEDGRLAIECERQWARRAA</sequence>
<organism evidence="1 2">
    <name type="scientific">Burkholderia multivorans</name>
    <dbReference type="NCBI Taxonomy" id="87883"/>
    <lineage>
        <taxon>Bacteria</taxon>
        <taxon>Pseudomonadati</taxon>
        <taxon>Pseudomonadota</taxon>
        <taxon>Betaproteobacteria</taxon>
        <taxon>Burkholderiales</taxon>
        <taxon>Burkholderiaceae</taxon>
        <taxon>Burkholderia</taxon>
        <taxon>Burkholderia cepacia complex</taxon>
    </lineage>
</organism>
<gene>
    <name evidence="1" type="ORF">C6P99_18025</name>
</gene>
<reference evidence="1 2" key="1">
    <citation type="submission" date="2018-03" db="EMBL/GenBank/DDBJ databases">
        <authorList>
            <person name="Nguyen K."/>
            <person name="Fouts D."/>
            <person name="Sutton G."/>
        </authorList>
    </citation>
    <scope>NUCLEOTIDE SEQUENCE [LARGE SCALE GENOMIC DNA]</scope>
    <source>
        <strain evidence="1 2">AU14328</strain>
    </source>
</reference>
<dbReference type="AlphaFoldDB" id="A0AB37ATE9"/>
<evidence type="ECO:0000313" key="2">
    <source>
        <dbReference type="Proteomes" id="UP000237811"/>
    </source>
</evidence>
<evidence type="ECO:0000313" key="1">
    <source>
        <dbReference type="EMBL" id="PRE46260.1"/>
    </source>
</evidence>
<dbReference type="EMBL" id="PVFR01000056">
    <property type="protein sequence ID" value="PRE46260.1"/>
    <property type="molecule type" value="Genomic_DNA"/>
</dbReference>
<protein>
    <submittedName>
        <fullName evidence="1">Uncharacterized protein</fullName>
    </submittedName>
</protein>
<accession>A0AB37ATE9</accession>
<comment type="caution">
    <text evidence="1">The sequence shown here is derived from an EMBL/GenBank/DDBJ whole genome shotgun (WGS) entry which is preliminary data.</text>
</comment>
<name>A0AB37ATE9_9BURK</name>
<dbReference type="Proteomes" id="UP000237811">
    <property type="component" value="Unassembled WGS sequence"/>
</dbReference>
<proteinExistence type="predicted"/>